<keyword evidence="2" id="KW-1185">Reference proteome</keyword>
<name>A0A4Z1EMH8_9HELO</name>
<dbReference type="EMBL" id="PQXH01000098">
    <property type="protein sequence ID" value="TGO11908.1"/>
    <property type="molecule type" value="Genomic_DNA"/>
</dbReference>
<evidence type="ECO:0000313" key="1">
    <source>
        <dbReference type="EMBL" id="TGO11908.1"/>
    </source>
</evidence>
<dbReference type="Proteomes" id="UP000297777">
    <property type="component" value="Unassembled WGS sequence"/>
</dbReference>
<accession>A0A4Z1EMH8</accession>
<reference evidence="1 2" key="1">
    <citation type="submission" date="2017-12" db="EMBL/GenBank/DDBJ databases">
        <title>Comparative genomics of Botrytis spp.</title>
        <authorList>
            <person name="Valero-Jimenez C.A."/>
            <person name="Tapia P."/>
            <person name="Veloso J."/>
            <person name="Silva-Moreno E."/>
            <person name="Staats M."/>
            <person name="Valdes J.H."/>
            <person name="Van Kan J.A.L."/>
        </authorList>
    </citation>
    <scope>NUCLEOTIDE SEQUENCE [LARGE SCALE GENOMIC DNA]</scope>
    <source>
        <strain evidence="1 2">Bt9001</strain>
    </source>
</reference>
<protein>
    <submittedName>
        <fullName evidence="1">Uncharacterized protein</fullName>
    </submittedName>
</protein>
<comment type="caution">
    <text evidence="1">The sequence shown here is derived from an EMBL/GenBank/DDBJ whole genome shotgun (WGS) entry which is preliminary data.</text>
</comment>
<gene>
    <name evidence="1" type="ORF">BTUL_0098g00090</name>
</gene>
<sequence length="184" mass="21556">MLEKLKKAPTQSAPELSTIPTGYVDFYGKPIFFQAGNSRPEPKPVLCPSSDDLDVNWNATPAERSRIRLTKKRQMWAEWQERARDVRFFWHLREQWGQIKGWTEKNNGGGNNAKGEEMDMSDHYKLIIIVQFTSQQGFGTKQISSEDKKKILNGRSIKQFNRDWEETQKKFGNSNWLNEKTWRS</sequence>
<organism evidence="1 2">
    <name type="scientific">Botrytis tulipae</name>
    <dbReference type="NCBI Taxonomy" id="87230"/>
    <lineage>
        <taxon>Eukaryota</taxon>
        <taxon>Fungi</taxon>
        <taxon>Dikarya</taxon>
        <taxon>Ascomycota</taxon>
        <taxon>Pezizomycotina</taxon>
        <taxon>Leotiomycetes</taxon>
        <taxon>Helotiales</taxon>
        <taxon>Sclerotiniaceae</taxon>
        <taxon>Botrytis</taxon>
    </lineage>
</organism>
<dbReference type="AlphaFoldDB" id="A0A4Z1EMH8"/>
<evidence type="ECO:0000313" key="2">
    <source>
        <dbReference type="Proteomes" id="UP000297777"/>
    </source>
</evidence>
<proteinExistence type="predicted"/>